<dbReference type="Pfam" id="PF07786">
    <property type="entry name" value="HGSNAT_cat"/>
    <property type="match status" value="1"/>
</dbReference>
<feature type="domain" description="DUF418" evidence="3">
    <location>
        <begin position="348"/>
        <end position="446"/>
    </location>
</feature>
<evidence type="ECO:0000313" key="5">
    <source>
        <dbReference type="EMBL" id="AHI22234.1"/>
    </source>
</evidence>
<feature type="domain" description="Heparan-alpha-glucosaminide N-acetyltransferase catalytic" evidence="4">
    <location>
        <begin position="76"/>
        <end position="275"/>
    </location>
</feature>
<dbReference type="PATRIC" id="fig|1224164.3.peg.840"/>
<dbReference type="EMBL" id="CP004353">
    <property type="protein sequence ID" value="AHI22234.1"/>
    <property type="molecule type" value="Genomic_DNA"/>
</dbReference>
<proteinExistence type="predicted"/>
<evidence type="ECO:0000256" key="2">
    <source>
        <dbReference type="SAM" id="Phobius"/>
    </source>
</evidence>
<sequence length="486" mass="52673">MSNPHVTDSTSNLTEGYLPHGTHPLPGPRRARQVWRGHPSEQEASVVGRAARSRVRPHATPVASHLAGANKLGRNRVEGIDIARGFALIGMILVHTFPMDNEDGSQTWSWLLFSGKSAPLFAVLAGVSLAFMTGGSKPFIRSRLSWSKKSIVVRSLLLLVIGLAVNTLLAPAAENILPYYALMFLMTLPFIGMRIRSLLFLSLGVAVFAPMLSFVVQKFGGFTAMENAGFVELAHDPVGTLVNYLFVGTYPMAVWLAFTLLGMALGRMALHTSRVQWGILLSGVVATVSSYVVAQLFMRWLPTHKLLLDAVGGAPENGRETINEYLVFGASEQEVYTSSPIWLFSNGPHMNTPVSTIQAAGLACIAIGALSLATRFLLPVLRPLAMVGSMTLTLYLAHIIGLGFLEDAESTSERYWLQAAIQLGIAFGFAYLWRVWFASGPLEKVVTVASKGGATALSDGAPPKGNAQRRIYFSHSYRFDPTKGEV</sequence>
<dbReference type="STRING" id="1224164.B843_04225"/>
<feature type="transmembrane region" description="Helical" evidence="2">
    <location>
        <begin position="415"/>
        <end position="433"/>
    </location>
</feature>
<feature type="transmembrane region" description="Helical" evidence="2">
    <location>
        <begin position="110"/>
        <end position="131"/>
    </location>
</feature>
<feature type="transmembrane region" description="Helical" evidence="2">
    <location>
        <begin position="151"/>
        <end position="170"/>
    </location>
</feature>
<feature type="transmembrane region" description="Helical" evidence="2">
    <location>
        <begin position="277"/>
        <end position="298"/>
    </location>
</feature>
<accession>W5XZV5</accession>
<dbReference type="PANTHER" id="PTHR30590:SF3">
    <property type="entry name" value="HYPOTHETICAL MEMBRANE SPANNING PROTEIN"/>
    <property type="match status" value="1"/>
</dbReference>
<dbReference type="KEGG" id="cvt:B843_04225"/>
<gene>
    <name evidence="5" type="ORF">B843_04225</name>
</gene>
<evidence type="ECO:0000259" key="3">
    <source>
        <dbReference type="Pfam" id="PF04235"/>
    </source>
</evidence>
<protein>
    <submittedName>
        <fullName evidence="5">Uncharacterized protein</fullName>
    </submittedName>
</protein>
<dbReference type="RefSeq" id="WP_025252279.1">
    <property type="nucleotide sequence ID" value="NZ_CP004353.1"/>
</dbReference>
<dbReference type="eggNOG" id="COG2311">
    <property type="taxonomic scope" value="Bacteria"/>
</dbReference>
<dbReference type="HOGENOM" id="CLU_036065_1_1_11"/>
<dbReference type="InterPro" id="IPR007349">
    <property type="entry name" value="DUF418"/>
</dbReference>
<organism evidence="5 6">
    <name type="scientific">Corynebacterium vitaeruminis DSM 20294</name>
    <dbReference type="NCBI Taxonomy" id="1224164"/>
    <lineage>
        <taxon>Bacteria</taxon>
        <taxon>Bacillati</taxon>
        <taxon>Actinomycetota</taxon>
        <taxon>Actinomycetes</taxon>
        <taxon>Mycobacteriales</taxon>
        <taxon>Corynebacteriaceae</taxon>
        <taxon>Corynebacterium</taxon>
    </lineage>
</organism>
<reference evidence="5 6" key="1">
    <citation type="submission" date="2013-02" db="EMBL/GenBank/DDBJ databases">
        <title>The complete genome sequence of Corynebacterium vitaeruminis DSM 20294.</title>
        <authorList>
            <person name="Ruckert C."/>
            <person name="Albersmeier A."/>
            <person name="Kalinowski J."/>
        </authorList>
    </citation>
    <scope>NUCLEOTIDE SEQUENCE [LARGE SCALE GENOMIC DNA]</scope>
    <source>
        <strain evidence="6">ATCC 10234</strain>
    </source>
</reference>
<dbReference type="Pfam" id="PF04235">
    <property type="entry name" value="DUF418"/>
    <property type="match status" value="1"/>
</dbReference>
<feature type="compositionally biased region" description="Polar residues" evidence="1">
    <location>
        <begin position="1"/>
        <end position="14"/>
    </location>
</feature>
<dbReference type="InterPro" id="IPR052529">
    <property type="entry name" value="Bact_Transport_Assoc"/>
</dbReference>
<keyword evidence="6" id="KW-1185">Reference proteome</keyword>
<feature type="transmembrane region" description="Helical" evidence="2">
    <location>
        <begin position="241"/>
        <end position="265"/>
    </location>
</feature>
<keyword evidence="2" id="KW-1133">Transmembrane helix</keyword>
<feature type="transmembrane region" description="Helical" evidence="2">
    <location>
        <begin position="81"/>
        <end position="98"/>
    </location>
</feature>
<dbReference type="AlphaFoldDB" id="W5XZV5"/>
<dbReference type="PANTHER" id="PTHR30590">
    <property type="entry name" value="INNER MEMBRANE PROTEIN"/>
    <property type="match status" value="1"/>
</dbReference>
<feature type="transmembrane region" description="Helical" evidence="2">
    <location>
        <begin position="176"/>
        <end position="192"/>
    </location>
</feature>
<feature type="transmembrane region" description="Helical" evidence="2">
    <location>
        <begin position="357"/>
        <end position="377"/>
    </location>
</feature>
<keyword evidence="2" id="KW-0472">Membrane</keyword>
<name>W5XZV5_9CORY</name>
<feature type="transmembrane region" description="Helical" evidence="2">
    <location>
        <begin position="384"/>
        <end position="403"/>
    </location>
</feature>
<evidence type="ECO:0000259" key="4">
    <source>
        <dbReference type="Pfam" id="PF07786"/>
    </source>
</evidence>
<dbReference type="Proteomes" id="UP000019222">
    <property type="component" value="Chromosome"/>
</dbReference>
<feature type="transmembrane region" description="Helical" evidence="2">
    <location>
        <begin position="199"/>
        <end position="221"/>
    </location>
</feature>
<evidence type="ECO:0000313" key="6">
    <source>
        <dbReference type="Proteomes" id="UP000019222"/>
    </source>
</evidence>
<evidence type="ECO:0000256" key="1">
    <source>
        <dbReference type="SAM" id="MobiDB-lite"/>
    </source>
</evidence>
<feature type="region of interest" description="Disordered" evidence="1">
    <location>
        <begin position="1"/>
        <end position="62"/>
    </location>
</feature>
<dbReference type="InterPro" id="IPR012429">
    <property type="entry name" value="HGSNAT_cat"/>
</dbReference>
<keyword evidence="2" id="KW-0812">Transmembrane</keyword>